<keyword evidence="1" id="KW-1133">Transmembrane helix</keyword>
<dbReference type="InterPro" id="IPR012337">
    <property type="entry name" value="RNaseH-like_sf"/>
</dbReference>
<accession>A0A933IAM3</accession>
<keyword evidence="1" id="KW-0472">Membrane</keyword>
<evidence type="ECO:0000313" key="4">
    <source>
        <dbReference type="Proteomes" id="UP000736328"/>
    </source>
</evidence>
<gene>
    <name evidence="3" type="ORF">HY768_08755</name>
</gene>
<organism evidence="3 4">
    <name type="scientific">candidate division TA06 bacterium</name>
    <dbReference type="NCBI Taxonomy" id="2250710"/>
    <lineage>
        <taxon>Bacteria</taxon>
        <taxon>Bacteria division TA06</taxon>
    </lineage>
</organism>
<comment type="caution">
    <text evidence="3">The sequence shown here is derived from an EMBL/GenBank/DDBJ whole genome shotgun (WGS) entry which is preliminary data.</text>
</comment>
<dbReference type="Proteomes" id="UP000736328">
    <property type="component" value="Unassembled WGS sequence"/>
</dbReference>
<evidence type="ECO:0000256" key="1">
    <source>
        <dbReference type="SAM" id="Phobius"/>
    </source>
</evidence>
<dbReference type="Pfam" id="PF01609">
    <property type="entry name" value="DDE_Tnp_1"/>
    <property type="match status" value="1"/>
</dbReference>
<evidence type="ECO:0000313" key="3">
    <source>
        <dbReference type="EMBL" id="MBI4727291.1"/>
    </source>
</evidence>
<dbReference type="AlphaFoldDB" id="A0A933IAM3"/>
<proteinExistence type="predicted"/>
<dbReference type="Gene3D" id="3.90.350.10">
    <property type="entry name" value="Transposase Inhibitor Protein From Tn5, Chain A, domain 1"/>
    <property type="match status" value="1"/>
</dbReference>
<sequence>MNYAVSPWAIAIFCAFVVAALAISYHFARSAKSASGFYVAGGNIHWSVNGIAGAGFPAPGLHAEGVTARRRVIAKLQDTAITKGQPSGLLIIDDTILEKTGKKFSGLRKLYDHAKKKYVKGPSLVQLLYADDQKRYPLFETTPGTRGRKPGPKRNRETSIGKHKIALRLIKPRRRRGGIRLKAALFDAWYAAASFLKALQWLKLQFVCRFNGGWGLLINGRRIKANELTKQKRRYRYYRQLKAQAFCLTAELPNYGPVFVVVVKERRRKPVVIITSIMDSDIVTIIELYRQRWTIETYFKKAKQRFGLDKFQSASGGLGCGNPSPLGIGVVILHPGNVTEAVGTVASGSVLQILGEISFSHHGHRHVRERNVSNYHETLPSYFPENHIVFQ</sequence>
<feature type="transmembrane region" description="Helical" evidence="1">
    <location>
        <begin position="6"/>
        <end position="28"/>
    </location>
</feature>
<dbReference type="SUPFAM" id="SSF53098">
    <property type="entry name" value="Ribonuclease H-like"/>
    <property type="match status" value="1"/>
</dbReference>
<feature type="domain" description="Transposase IS4-like" evidence="2">
    <location>
        <begin position="163"/>
        <end position="313"/>
    </location>
</feature>
<reference evidence="3" key="1">
    <citation type="submission" date="2020-07" db="EMBL/GenBank/DDBJ databases">
        <title>Huge and variable diversity of episymbiotic CPR bacteria and DPANN archaea in groundwater ecosystems.</title>
        <authorList>
            <person name="He C.Y."/>
            <person name="Keren R."/>
            <person name="Whittaker M."/>
            <person name="Farag I.F."/>
            <person name="Doudna J."/>
            <person name="Cate J.H.D."/>
            <person name="Banfield J.F."/>
        </authorList>
    </citation>
    <scope>NUCLEOTIDE SEQUENCE</scope>
    <source>
        <strain evidence="3">NC_groundwater_1520_Pr4_B-0.1um_53_5</strain>
    </source>
</reference>
<dbReference type="GO" id="GO:0003677">
    <property type="term" value="F:DNA binding"/>
    <property type="evidence" value="ECO:0007669"/>
    <property type="project" value="InterPro"/>
</dbReference>
<dbReference type="EMBL" id="JACQXR010000114">
    <property type="protein sequence ID" value="MBI4727291.1"/>
    <property type="molecule type" value="Genomic_DNA"/>
</dbReference>
<protein>
    <submittedName>
        <fullName evidence="3">Transposase</fullName>
    </submittedName>
</protein>
<name>A0A933IAM3_UNCT6</name>
<evidence type="ECO:0000259" key="2">
    <source>
        <dbReference type="Pfam" id="PF01609"/>
    </source>
</evidence>
<dbReference type="GO" id="GO:0006313">
    <property type="term" value="P:DNA transposition"/>
    <property type="evidence" value="ECO:0007669"/>
    <property type="project" value="InterPro"/>
</dbReference>
<dbReference type="GO" id="GO:0004803">
    <property type="term" value="F:transposase activity"/>
    <property type="evidence" value="ECO:0007669"/>
    <property type="project" value="InterPro"/>
</dbReference>
<keyword evidence="1" id="KW-0812">Transmembrane</keyword>
<dbReference type="InterPro" id="IPR002559">
    <property type="entry name" value="Transposase_11"/>
</dbReference>